<feature type="non-terminal residue" evidence="1">
    <location>
        <position position="38"/>
    </location>
</feature>
<evidence type="ECO:0000313" key="1">
    <source>
        <dbReference type="EMBL" id="CAF5045645.1"/>
    </source>
</evidence>
<dbReference type="Proteomes" id="UP000663848">
    <property type="component" value="Unassembled WGS sequence"/>
</dbReference>
<comment type="caution">
    <text evidence="1">The sequence shown here is derived from an EMBL/GenBank/DDBJ whole genome shotgun (WGS) entry which is preliminary data.</text>
</comment>
<gene>
    <name evidence="1" type="ORF">QYT958_LOCUS41713</name>
</gene>
<reference evidence="1" key="1">
    <citation type="submission" date="2021-02" db="EMBL/GenBank/DDBJ databases">
        <authorList>
            <person name="Nowell W R."/>
        </authorList>
    </citation>
    <scope>NUCLEOTIDE SEQUENCE</scope>
</reference>
<evidence type="ECO:0000313" key="2">
    <source>
        <dbReference type="Proteomes" id="UP000663848"/>
    </source>
</evidence>
<dbReference type="EMBL" id="CAJOBR010048769">
    <property type="protein sequence ID" value="CAF5045645.1"/>
    <property type="molecule type" value="Genomic_DNA"/>
</dbReference>
<protein>
    <submittedName>
        <fullName evidence="1">Uncharacterized protein</fullName>
    </submittedName>
</protein>
<dbReference type="AlphaFoldDB" id="A0A822CKF9"/>
<proteinExistence type="predicted"/>
<name>A0A822CKF9_9BILA</name>
<sequence>MISVQNISQEPFRSSNWTDQKLKCCNGRFLPSTPAKIL</sequence>
<accession>A0A822CKF9</accession>
<organism evidence="1 2">
    <name type="scientific">Rotaria socialis</name>
    <dbReference type="NCBI Taxonomy" id="392032"/>
    <lineage>
        <taxon>Eukaryota</taxon>
        <taxon>Metazoa</taxon>
        <taxon>Spiralia</taxon>
        <taxon>Gnathifera</taxon>
        <taxon>Rotifera</taxon>
        <taxon>Eurotatoria</taxon>
        <taxon>Bdelloidea</taxon>
        <taxon>Philodinida</taxon>
        <taxon>Philodinidae</taxon>
        <taxon>Rotaria</taxon>
    </lineage>
</organism>